<comment type="caution">
    <text evidence="1">The sequence shown here is derived from an EMBL/GenBank/DDBJ whole genome shotgun (WGS) entry which is preliminary data.</text>
</comment>
<evidence type="ECO:0000313" key="1">
    <source>
        <dbReference type="EMBL" id="PSH62032.1"/>
    </source>
</evidence>
<name>A0A2P7B6D9_9HYPH</name>
<dbReference type="Proteomes" id="UP000241444">
    <property type="component" value="Unassembled WGS sequence"/>
</dbReference>
<reference evidence="2" key="1">
    <citation type="submission" date="2017-11" db="EMBL/GenBank/DDBJ databases">
        <authorList>
            <person name="Kuznetsova I."/>
            <person name="Sazanova A."/>
            <person name="Chirak E."/>
            <person name="Safronova V."/>
            <person name="Willems A."/>
        </authorList>
    </citation>
    <scope>NUCLEOTIDE SEQUENCE [LARGE SCALE GENOMIC DNA]</scope>
    <source>
        <strain evidence="2">STM 196</strain>
    </source>
</reference>
<organism evidence="1 2">
    <name type="scientific">Phyllobacterium brassicacearum</name>
    <dbReference type="NCBI Taxonomy" id="314235"/>
    <lineage>
        <taxon>Bacteria</taxon>
        <taxon>Pseudomonadati</taxon>
        <taxon>Pseudomonadota</taxon>
        <taxon>Alphaproteobacteria</taxon>
        <taxon>Hyphomicrobiales</taxon>
        <taxon>Phyllobacteriaceae</taxon>
        <taxon>Phyllobacterium</taxon>
    </lineage>
</organism>
<accession>A0A2P7B6D9</accession>
<gene>
    <name evidence="1" type="ORF">CU102_26020</name>
</gene>
<evidence type="ECO:0000313" key="2">
    <source>
        <dbReference type="Proteomes" id="UP000241444"/>
    </source>
</evidence>
<keyword evidence="2" id="KW-1185">Reference proteome</keyword>
<protein>
    <submittedName>
        <fullName evidence="1">Uncharacterized protein</fullName>
    </submittedName>
</protein>
<proteinExistence type="predicted"/>
<dbReference type="EMBL" id="PGGO01000032">
    <property type="protein sequence ID" value="PSH62032.1"/>
    <property type="molecule type" value="Genomic_DNA"/>
</dbReference>
<dbReference type="AlphaFoldDB" id="A0A2P7B6D9"/>
<sequence>MAYKLSYVATWRKLINLHLTDVILTSFTKGEIVIGPNRMSFEAMTELVKPVIGAEEDFDKKVEELMNEGRTTIKPKDRPDSEIAIAMYQSS</sequence>